<feature type="compositionally biased region" description="Acidic residues" evidence="4">
    <location>
        <begin position="595"/>
        <end position="655"/>
    </location>
</feature>
<dbReference type="STRING" id="205917.A0A4Y9YQ34"/>
<evidence type="ECO:0000256" key="2">
    <source>
        <dbReference type="ARBA" id="ARBA00023043"/>
    </source>
</evidence>
<comment type="caution">
    <text evidence="5">The sequence shown here is derived from an EMBL/GenBank/DDBJ whole genome shotgun (WGS) entry which is preliminary data.</text>
</comment>
<dbReference type="SMART" id="SM00248">
    <property type="entry name" value="ANK"/>
    <property type="match status" value="10"/>
</dbReference>
<dbReference type="Proteomes" id="UP000298327">
    <property type="component" value="Unassembled WGS sequence"/>
</dbReference>
<organism evidence="5 6">
    <name type="scientific">Dentipellis fragilis</name>
    <dbReference type="NCBI Taxonomy" id="205917"/>
    <lineage>
        <taxon>Eukaryota</taxon>
        <taxon>Fungi</taxon>
        <taxon>Dikarya</taxon>
        <taxon>Basidiomycota</taxon>
        <taxon>Agaricomycotina</taxon>
        <taxon>Agaricomycetes</taxon>
        <taxon>Russulales</taxon>
        <taxon>Hericiaceae</taxon>
        <taxon>Dentipellis</taxon>
    </lineage>
</organism>
<dbReference type="PROSITE" id="PS50088">
    <property type="entry name" value="ANK_REPEAT"/>
    <property type="match status" value="4"/>
</dbReference>
<keyword evidence="1" id="KW-0677">Repeat</keyword>
<evidence type="ECO:0000256" key="1">
    <source>
        <dbReference type="ARBA" id="ARBA00022737"/>
    </source>
</evidence>
<feature type="repeat" description="ANK" evidence="3">
    <location>
        <begin position="1455"/>
        <end position="1487"/>
    </location>
</feature>
<feature type="repeat" description="ANK" evidence="3">
    <location>
        <begin position="1491"/>
        <end position="1515"/>
    </location>
</feature>
<feature type="region of interest" description="Disordered" evidence="4">
    <location>
        <begin position="593"/>
        <end position="655"/>
    </location>
</feature>
<dbReference type="OrthoDB" id="539213at2759"/>
<dbReference type="EMBL" id="SEOQ01000405">
    <property type="protein sequence ID" value="TFY63651.1"/>
    <property type="molecule type" value="Genomic_DNA"/>
</dbReference>
<gene>
    <name evidence="5" type="ORF">EVG20_g6224</name>
</gene>
<dbReference type="InterPro" id="IPR036770">
    <property type="entry name" value="Ankyrin_rpt-contain_sf"/>
</dbReference>
<dbReference type="SUPFAM" id="SSF48403">
    <property type="entry name" value="Ankyrin repeat"/>
    <property type="match status" value="2"/>
</dbReference>
<sequence length="1727" mass="193229">MARTKQNYPGQNTEANAFLNRLAQVPRRGPVSLDAVLQPFLDDEAELRKLFAQDMTNSRLADKHVGLVDVFAAPEDSRLTRARVVADDADLTAKYVMPLPASHRRADHTPSTVDDLDEFKKNWAIFTEGSLSQLFDWNNVVAAGGSVLACMTPVPDVAKASKRSMRKYFHEAAYPTSDIDLRVKAENKIRIIYEAVRDSVPWDVTCVRTKHTVSIHSQYPYRSVQIVLRLYQSPAEILAGFDVDAPCSLYDGQRVYANPRAIIAMMRQCNTVDMTRRSPSYEVRLAKYSMRGFEVYIPNLRRGDIDPTIFERSINRTQGLGRLLVLEKLADPDSRVEYLNDRSTLRGRPLVANYYYSRQSRQARKYNGDLKSQAAFSGLEMNDYDVVSLHIPYGPGWTCGRIEKLIYKTDLGMNTPYNPKNEHRRLHRHPAFFGAIVHCLEDCCECCPEPRNKEEHELQDEEDKVYVRGRIAFIEEDPGRQSMSGSFNPIDEGEWSEQAYVQAVAKFFTAISIGDRVAVTQMIQDGEDVNRRDYVGRTALHYALLSRQPDIACDLVDAGARMTARLPGGRSALHLAAQTSHAAVIRKMLERSAEEEAAMEIDDDERPSSEDDWSSEDEDGDDGDGDDDGDDDDDDDDDEAAEPMDDTNVLDDNEEEPDILDLNMTDWDYWFSPLAFAIIAGSLDCVEALLTAGVDPKATSKGKDGVSFQPLSITMYTDDEDRAAEIAARLLGSGVTSSMSDSLATDFHRFVAACKTKLVSAVLRRDANAKVVMEHPAQINFDLAYPIVASINSGDYATVAVLLAHGARLTYTEEDVSKAAASRGPVWGMNAGKDWQSNIFLPVEVALARHDYIVQMLIALGAEAQFKIKSFANSDPTFQHTALDWTRKALKYYNPAEFFKRNEVTTERPLDAPAGDSWSEYKAYLKSFESTHYARHVPDNADPGDVARIHSYLLEIETILVEHGAEPNPTPAAKPTTPAIVQSNFPKVSGYKRHSAHSRYDLVPLHLKVLYDELYEACWNGDNAHIEELCLPKHPSKTDPPLQISVQTAHPTNESGWSPLSVAIQRRKWDTARLIIAIASAQYFPDEVKERFNVNDLVGDDESEEDEDDDSDVDMEDGEFDLMDIAERSSAVHCKASPRRMLTNTHGIWITKDGKSKDTPLMERAVTEDDFEAFVKICDLYKAADEDLWPNSDVYNLIVKWDRPDMLNELIRRTGCTINVPVVAKDGDEVDGKPISKKRVYLGLNIQGKKRKDLATRRTNNREPRYTPLLHEAVLANSSKIVDYLTTERPLQAFRYYGSTHTNPRGKFLRETKDLESVLPVWLGWEINSLNESPLTAAINIGQDRFGIIKQLFEKKPQMMLDAMNAVVKFVGVNTLTLAVYSGVRKDDDSHTELLDFFLEKGCDASIRDTRGWNIYHLAAIAVNDSTRASTLEHLLKILPKDMTDALMLQQSKEALNTPLMLAVKRGRTATVEIMLKHGLDSSILSLRDTKGSIPLHIAVQNGNDDMARLLIKYGPSECLFIENGVGQTAVDVAIQKRLNALQACRMGGFGAPQSLPFPIYSVGRVPFKLDEMEEQVPKLRTTLDALFKDGQLKQGTKLATELSVFAGQMEAKLAFLQSEAAQKAASKPEERAVDPHNAHTDVYAVADIVLAAIAQAKGHRQLVHLLDVQKSVQANLERFVVEEDPQKVLEQKMKQTDGFAPEPVAEDPAELQGPQKIVMLSGKDSW</sequence>
<proteinExistence type="predicted"/>
<evidence type="ECO:0000313" key="5">
    <source>
        <dbReference type="EMBL" id="TFY63651.1"/>
    </source>
</evidence>
<dbReference type="Pfam" id="PF12796">
    <property type="entry name" value="Ank_2"/>
    <property type="match status" value="1"/>
</dbReference>
<feature type="repeat" description="ANK" evidence="3">
    <location>
        <begin position="568"/>
        <end position="600"/>
    </location>
</feature>
<evidence type="ECO:0008006" key="7">
    <source>
        <dbReference type="Google" id="ProtNLM"/>
    </source>
</evidence>
<dbReference type="PANTHER" id="PTHR24198">
    <property type="entry name" value="ANKYRIN REPEAT AND PROTEIN KINASE DOMAIN-CONTAINING PROTEIN"/>
    <property type="match status" value="1"/>
</dbReference>
<keyword evidence="2 3" id="KW-0040">ANK repeat</keyword>
<name>A0A4Y9YQ34_9AGAM</name>
<dbReference type="PANTHER" id="PTHR24198:SF165">
    <property type="entry name" value="ANKYRIN REPEAT-CONTAINING PROTEIN-RELATED"/>
    <property type="match status" value="1"/>
</dbReference>
<protein>
    <recommendedName>
        <fullName evidence="7">Ankyrin repeat protein</fullName>
    </recommendedName>
</protein>
<keyword evidence="6" id="KW-1185">Reference proteome</keyword>
<evidence type="ECO:0000256" key="4">
    <source>
        <dbReference type="SAM" id="MobiDB-lite"/>
    </source>
</evidence>
<accession>A0A4Y9YQ34</accession>
<evidence type="ECO:0000313" key="6">
    <source>
        <dbReference type="Proteomes" id="UP000298327"/>
    </source>
</evidence>
<evidence type="ECO:0000256" key="3">
    <source>
        <dbReference type="PROSITE-ProRule" id="PRU00023"/>
    </source>
</evidence>
<feature type="repeat" description="ANK" evidence="3">
    <location>
        <begin position="535"/>
        <end position="567"/>
    </location>
</feature>
<dbReference type="InterPro" id="IPR002110">
    <property type="entry name" value="Ankyrin_rpt"/>
</dbReference>
<dbReference type="Gene3D" id="1.25.40.20">
    <property type="entry name" value="Ankyrin repeat-containing domain"/>
    <property type="match status" value="3"/>
</dbReference>
<reference evidence="5 6" key="1">
    <citation type="submission" date="2019-02" db="EMBL/GenBank/DDBJ databases">
        <title>Genome sequencing of the rare red list fungi Dentipellis fragilis.</title>
        <authorList>
            <person name="Buettner E."/>
            <person name="Kellner H."/>
        </authorList>
    </citation>
    <scope>NUCLEOTIDE SEQUENCE [LARGE SCALE GENOMIC DNA]</scope>
    <source>
        <strain evidence="5 6">DSM 105465</strain>
    </source>
</reference>
<dbReference type="PROSITE" id="PS50297">
    <property type="entry name" value="ANK_REP_REGION"/>
    <property type="match status" value="2"/>
</dbReference>